<dbReference type="OrthoDB" id="153065at2"/>
<name>A0A8B4QE24_9BACL</name>
<evidence type="ECO:0000313" key="1">
    <source>
        <dbReference type="EMBL" id="STX11020.1"/>
    </source>
</evidence>
<sequence>MQVDLRSKAILNYIAWWKAVCKTHQIQTQYHQGIWQASSDVPSYYPELISANEHIEFPPLAPHILTIVDSYAKFQIPGFTKLFEAQWMASSSVVPYSGEWLWIRDPEHFPQWIIASGLEGIILPTILDDDHVVIFYKENYGGFSAYESEGVIGVYNIFGDEHVYQDIPAVLANFFPEHPVISYEAGEQLEKAKHVGWTTLGAMNIWTRIL</sequence>
<keyword evidence="4" id="KW-1185">Reference proteome</keyword>
<gene>
    <name evidence="2" type="ORF">DFR61_13715</name>
    <name evidence="1" type="ORF">NCTC10597_02815</name>
</gene>
<dbReference type="Proteomes" id="UP000294641">
    <property type="component" value="Unassembled WGS sequence"/>
</dbReference>
<evidence type="ECO:0000313" key="3">
    <source>
        <dbReference type="Proteomes" id="UP000254330"/>
    </source>
</evidence>
<dbReference type="Proteomes" id="UP000254330">
    <property type="component" value="Unassembled WGS sequence"/>
</dbReference>
<protein>
    <submittedName>
        <fullName evidence="1">Uncharacterized protein</fullName>
    </submittedName>
</protein>
<dbReference type="AlphaFoldDB" id="A0A8B4QE24"/>
<reference evidence="1 3" key="1">
    <citation type="submission" date="2018-06" db="EMBL/GenBank/DDBJ databases">
        <authorList>
            <consortium name="Pathogen Informatics"/>
            <person name="Doyle S."/>
        </authorList>
    </citation>
    <scope>NUCLEOTIDE SEQUENCE [LARGE SCALE GENOMIC DNA]</scope>
    <source>
        <strain evidence="1 3">NCTC10597</strain>
    </source>
</reference>
<organism evidence="1 3">
    <name type="scientific">Kurthia zopfii</name>
    <dbReference type="NCBI Taxonomy" id="1650"/>
    <lineage>
        <taxon>Bacteria</taxon>
        <taxon>Bacillati</taxon>
        <taxon>Bacillota</taxon>
        <taxon>Bacilli</taxon>
        <taxon>Bacillales</taxon>
        <taxon>Caryophanaceae</taxon>
        <taxon>Kurthia</taxon>
    </lineage>
</organism>
<proteinExistence type="predicted"/>
<dbReference type="RefSeq" id="WP_109350524.1">
    <property type="nucleotide sequence ID" value="NZ_BJUE01000038.1"/>
</dbReference>
<comment type="caution">
    <text evidence="1">The sequence shown here is derived from an EMBL/GenBank/DDBJ whole genome shotgun (WGS) entry which is preliminary data.</text>
</comment>
<evidence type="ECO:0000313" key="2">
    <source>
        <dbReference type="EMBL" id="TDR34547.1"/>
    </source>
</evidence>
<evidence type="ECO:0000313" key="4">
    <source>
        <dbReference type="Proteomes" id="UP000294641"/>
    </source>
</evidence>
<dbReference type="EMBL" id="SNZG01000037">
    <property type="protein sequence ID" value="TDR34547.1"/>
    <property type="molecule type" value="Genomic_DNA"/>
</dbReference>
<accession>A0A8B4QE24</accession>
<reference evidence="2 4" key="2">
    <citation type="submission" date="2019-03" db="EMBL/GenBank/DDBJ databases">
        <title>Genomic Encyclopedia of Type Strains, Phase IV (KMG-IV): sequencing the most valuable type-strain genomes for metagenomic binning, comparative biology and taxonomic classification.</title>
        <authorList>
            <person name="Goeker M."/>
        </authorList>
    </citation>
    <scope>NUCLEOTIDE SEQUENCE [LARGE SCALE GENOMIC DNA]</scope>
    <source>
        <strain evidence="2 4">DSM 20580</strain>
    </source>
</reference>
<dbReference type="EMBL" id="UGNP01000001">
    <property type="protein sequence ID" value="STX11020.1"/>
    <property type="molecule type" value="Genomic_DNA"/>
</dbReference>